<reference evidence="1" key="1">
    <citation type="journal article" date="2020" name="MBio">
        <title>'Candidatus Ethanoperedens,' a Thermophilic Genus of Archaea Mediating the Anaerobic Oxidation of Ethane.</title>
        <authorList>
            <person name="Hahn C.J."/>
            <person name="Laso-Perez R."/>
            <person name="Vulcano F."/>
            <person name="Vaziourakis K.M."/>
            <person name="Stokke R."/>
            <person name="Steen I.H."/>
            <person name="Teske A."/>
            <person name="Boetius A."/>
            <person name="Liebeke M."/>
            <person name="Amann R."/>
            <person name="Knittel K."/>
            <person name="Wegener G."/>
        </authorList>
    </citation>
    <scope>NUCLEOTIDE SEQUENCE</scope>
    <source>
        <strain evidence="1">GoM-Arc1-LC-WB58</strain>
    </source>
</reference>
<evidence type="ECO:0000313" key="1">
    <source>
        <dbReference type="EMBL" id="NMG83489.1"/>
    </source>
</evidence>
<dbReference type="Proteomes" id="UP000606580">
    <property type="component" value="Unassembled WGS sequence"/>
</dbReference>
<sequence length="65" mass="7946">MPTTIQVKNETREKLKWFGHKGESYDNIIERLMNYCEELNVEELIEERWKRLQKEKGQYSPLCEI</sequence>
<dbReference type="EMBL" id="WNEG01000085">
    <property type="protein sequence ID" value="NMG83489.1"/>
    <property type="molecule type" value="Genomic_DNA"/>
</dbReference>
<organism evidence="1 2">
    <name type="scientific">Candidatus Ethanoperedens thermophilum</name>
    <dbReference type="NCBI Taxonomy" id="2766897"/>
    <lineage>
        <taxon>Archaea</taxon>
        <taxon>Methanobacteriati</taxon>
        <taxon>Methanobacteriota</taxon>
        <taxon>Stenosarchaea group</taxon>
        <taxon>Methanomicrobia</taxon>
        <taxon>Methanosarcinales</taxon>
        <taxon>Methanosarcinales incertae sedis</taxon>
        <taxon>GOM Arc I cluster</taxon>
        <taxon>Candidatus Ethanoperedens</taxon>
    </lineage>
</organism>
<evidence type="ECO:0008006" key="3">
    <source>
        <dbReference type="Google" id="ProtNLM"/>
    </source>
</evidence>
<evidence type="ECO:0000313" key="2">
    <source>
        <dbReference type="Proteomes" id="UP000606580"/>
    </source>
</evidence>
<gene>
    <name evidence="1" type="ORF">GIS02_04700</name>
</gene>
<dbReference type="InterPro" id="IPR055979">
    <property type="entry name" value="DUF7557"/>
</dbReference>
<dbReference type="AlphaFoldDB" id="A0A848D8W0"/>
<comment type="caution">
    <text evidence="1">The sequence shown here is derived from an EMBL/GenBank/DDBJ whole genome shotgun (WGS) entry which is preliminary data.</text>
</comment>
<proteinExistence type="predicted"/>
<accession>A0A848D8W0</accession>
<dbReference type="Pfam" id="PF24434">
    <property type="entry name" value="DUF7557"/>
    <property type="match status" value="1"/>
</dbReference>
<protein>
    <recommendedName>
        <fullName evidence="3">CopG family transcriptional regulator</fullName>
    </recommendedName>
</protein>
<name>A0A848D8W0_9EURY</name>